<comment type="caution">
    <text evidence="2">The sequence shown here is derived from an EMBL/GenBank/DDBJ whole genome shotgun (WGS) entry which is preliminary data.</text>
</comment>
<dbReference type="Gene3D" id="3.30.70.1290">
    <property type="entry name" value="Transposase IS200-like"/>
    <property type="match status" value="1"/>
</dbReference>
<accession>A0A7W6ENM1</accession>
<organism evidence="2 3">
    <name type="scientific">Runella defluvii</name>
    <dbReference type="NCBI Taxonomy" id="370973"/>
    <lineage>
        <taxon>Bacteria</taxon>
        <taxon>Pseudomonadati</taxon>
        <taxon>Bacteroidota</taxon>
        <taxon>Cytophagia</taxon>
        <taxon>Cytophagales</taxon>
        <taxon>Spirosomataceae</taxon>
        <taxon>Runella</taxon>
    </lineage>
</organism>
<keyword evidence="3" id="KW-1185">Reference proteome</keyword>
<dbReference type="SMART" id="SM01321">
    <property type="entry name" value="Y1_Tnp"/>
    <property type="match status" value="1"/>
</dbReference>
<evidence type="ECO:0000313" key="3">
    <source>
        <dbReference type="Proteomes" id="UP000541352"/>
    </source>
</evidence>
<reference evidence="2 3" key="1">
    <citation type="submission" date="2020-08" db="EMBL/GenBank/DDBJ databases">
        <title>Genomic Encyclopedia of Type Strains, Phase IV (KMG-IV): sequencing the most valuable type-strain genomes for metagenomic binning, comparative biology and taxonomic classification.</title>
        <authorList>
            <person name="Goeker M."/>
        </authorList>
    </citation>
    <scope>NUCLEOTIDE SEQUENCE [LARGE SCALE GENOMIC DNA]</scope>
    <source>
        <strain evidence="2 3">DSM 17976</strain>
    </source>
</reference>
<dbReference type="GO" id="GO:0006313">
    <property type="term" value="P:DNA transposition"/>
    <property type="evidence" value="ECO:0007669"/>
    <property type="project" value="InterPro"/>
</dbReference>
<dbReference type="Proteomes" id="UP000541352">
    <property type="component" value="Unassembled WGS sequence"/>
</dbReference>
<dbReference type="EMBL" id="JACIBY010000001">
    <property type="protein sequence ID" value="MBB3836730.1"/>
    <property type="molecule type" value="Genomic_DNA"/>
</dbReference>
<dbReference type="InterPro" id="IPR002686">
    <property type="entry name" value="Transposase_17"/>
</dbReference>
<evidence type="ECO:0000259" key="1">
    <source>
        <dbReference type="SMART" id="SM01321"/>
    </source>
</evidence>
<dbReference type="SUPFAM" id="SSF143422">
    <property type="entry name" value="Transposase IS200-like"/>
    <property type="match status" value="1"/>
</dbReference>
<dbReference type="RefSeq" id="WP_183971503.1">
    <property type="nucleotide sequence ID" value="NZ_JACIBY010000001.1"/>
</dbReference>
<dbReference type="InterPro" id="IPR036515">
    <property type="entry name" value="Transposase_17_sf"/>
</dbReference>
<dbReference type="AlphaFoldDB" id="A0A7W6ENM1"/>
<name>A0A7W6ENM1_9BACT</name>
<evidence type="ECO:0000313" key="2">
    <source>
        <dbReference type="EMBL" id="MBB3836730.1"/>
    </source>
</evidence>
<dbReference type="PANTHER" id="PTHR34322:SF2">
    <property type="entry name" value="TRANSPOSASE IS200-LIKE DOMAIN-CONTAINING PROTEIN"/>
    <property type="match status" value="1"/>
</dbReference>
<dbReference type="PANTHER" id="PTHR34322">
    <property type="entry name" value="TRANSPOSASE, Y1_TNP DOMAIN-CONTAINING"/>
    <property type="match status" value="1"/>
</dbReference>
<feature type="domain" description="Transposase IS200-like" evidence="1">
    <location>
        <begin position="4"/>
        <end position="136"/>
    </location>
</feature>
<sequence>MQVLAERLYHVYNQGNNQEIIFHTKDDYVQFLRHVREKVLPHCEIVAYCLMPNHFHFLINTTQKSIEPVKLGQLTSTVLNNGFRLLLSGYANEFNKKYHRTGSLFRQKTKFKNLESDGEKPSNNYPFVCFHYIHQNPFVANLCPKIEDWEFSSFGDYLGLRSGTLVSKQPAFDLIGIQQDSFYQESYQVISEAKIKYLYD</sequence>
<dbReference type="GO" id="GO:0003677">
    <property type="term" value="F:DNA binding"/>
    <property type="evidence" value="ECO:0007669"/>
    <property type="project" value="InterPro"/>
</dbReference>
<gene>
    <name evidence="2" type="ORF">FHS57_000712</name>
</gene>
<protein>
    <submittedName>
        <fullName evidence="2">REP element-mobilizing transposase RayT</fullName>
    </submittedName>
</protein>
<dbReference type="GO" id="GO:0004803">
    <property type="term" value="F:transposase activity"/>
    <property type="evidence" value="ECO:0007669"/>
    <property type="project" value="InterPro"/>
</dbReference>
<proteinExistence type="predicted"/>